<dbReference type="Proteomes" id="UP000600588">
    <property type="component" value="Unassembled WGS sequence"/>
</dbReference>
<evidence type="ECO:0000313" key="4">
    <source>
        <dbReference type="Proteomes" id="UP000600588"/>
    </source>
</evidence>
<feature type="transmembrane region" description="Helical" evidence="1">
    <location>
        <begin position="117"/>
        <end position="141"/>
    </location>
</feature>
<dbReference type="AlphaFoldDB" id="A0A8J6Q0U0"/>
<evidence type="ECO:0000259" key="2">
    <source>
        <dbReference type="Pfam" id="PF20584"/>
    </source>
</evidence>
<comment type="caution">
    <text evidence="3">The sequence shown here is derived from an EMBL/GenBank/DDBJ whole genome shotgun (WGS) entry which is preliminary data.</text>
</comment>
<organism evidence="3 4">
    <name type="scientific">Aestuariibaculum sediminum</name>
    <dbReference type="NCBI Taxonomy" id="2770637"/>
    <lineage>
        <taxon>Bacteria</taxon>
        <taxon>Pseudomonadati</taxon>
        <taxon>Bacteroidota</taxon>
        <taxon>Flavobacteriia</taxon>
        <taxon>Flavobacteriales</taxon>
        <taxon>Flavobacteriaceae</taxon>
    </lineage>
</organism>
<evidence type="ECO:0000256" key="1">
    <source>
        <dbReference type="SAM" id="Phobius"/>
    </source>
</evidence>
<dbReference type="EMBL" id="JACVXB010000004">
    <property type="protein sequence ID" value="MBD0832657.1"/>
    <property type="molecule type" value="Genomic_DNA"/>
</dbReference>
<keyword evidence="1" id="KW-1133">Transmembrane helix</keyword>
<feature type="transmembrane region" description="Helical" evidence="1">
    <location>
        <begin position="16"/>
        <end position="37"/>
    </location>
</feature>
<dbReference type="RefSeq" id="WP_188230444.1">
    <property type="nucleotide sequence ID" value="NZ_JACVXB010000004.1"/>
</dbReference>
<dbReference type="Pfam" id="PF20584">
    <property type="entry name" value="DUF6787"/>
    <property type="match status" value="1"/>
</dbReference>
<keyword evidence="1" id="KW-0812">Transmembrane</keyword>
<sequence length="164" mass="19967">MNTFKQRWQIQQNWQLVFPFLGVIILAYSAFKLSFIFIKEEHIIFNVLLSLVIYYLLLKFVLFTFKKLQNKWVVKYRWEFIRIYIVFALTGSSSLYISRPLIKLIGITQENLNPVLYWILFIFIGLIFYQILLVSFGWLFGQFEFFWNFAKKILIRFGLKRFLD</sequence>
<keyword evidence="4" id="KW-1185">Reference proteome</keyword>
<evidence type="ECO:0000313" key="3">
    <source>
        <dbReference type="EMBL" id="MBD0832657.1"/>
    </source>
</evidence>
<feature type="transmembrane region" description="Helical" evidence="1">
    <location>
        <begin position="43"/>
        <end position="65"/>
    </location>
</feature>
<gene>
    <name evidence="3" type="ORF">ICJ83_10985</name>
</gene>
<feature type="domain" description="DUF6787" evidence="2">
    <location>
        <begin position="83"/>
        <end position="159"/>
    </location>
</feature>
<protein>
    <recommendedName>
        <fullName evidence="2">DUF6787 domain-containing protein</fullName>
    </recommendedName>
</protein>
<dbReference type="InterPro" id="IPR046714">
    <property type="entry name" value="DUF6787"/>
</dbReference>
<reference evidence="3 4" key="1">
    <citation type="submission" date="2020-09" db="EMBL/GenBank/DDBJ databases">
        <title>TT11 complete genome.</title>
        <authorList>
            <person name="Wu Z."/>
        </authorList>
    </citation>
    <scope>NUCLEOTIDE SEQUENCE [LARGE SCALE GENOMIC DNA]</scope>
    <source>
        <strain evidence="3 4">TT11</strain>
    </source>
</reference>
<name>A0A8J6Q0U0_9FLAO</name>
<feature type="transmembrane region" description="Helical" evidence="1">
    <location>
        <begin position="77"/>
        <end position="97"/>
    </location>
</feature>
<accession>A0A8J6Q0U0</accession>
<proteinExistence type="predicted"/>
<keyword evidence="1" id="KW-0472">Membrane</keyword>